<proteinExistence type="inferred from homology"/>
<dbReference type="InterPro" id="IPR006225">
    <property type="entry name" value="PsdUridine_synth_RluC/D"/>
</dbReference>
<dbReference type="InterPro" id="IPR050188">
    <property type="entry name" value="RluA_PseudoU_synthase"/>
</dbReference>
<gene>
    <name evidence="7" type="ORF">H9813_05950</name>
</gene>
<name>A0A9D2IZ95_9FIRM</name>
<dbReference type="InterPro" id="IPR006224">
    <property type="entry name" value="PsdUridine_synth_RluA-like_CS"/>
</dbReference>
<evidence type="ECO:0000259" key="6">
    <source>
        <dbReference type="Pfam" id="PF00849"/>
    </source>
</evidence>
<dbReference type="InterPro" id="IPR020103">
    <property type="entry name" value="PsdUridine_synth_cat_dom_sf"/>
</dbReference>
<feature type="active site" evidence="4">
    <location>
        <position position="138"/>
    </location>
</feature>
<evidence type="ECO:0000256" key="4">
    <source>
        <dbReference type="PIRSR" id="PIRSR606225-1"/>
    </source>
</evidence>
<evidence type="ECO:0000256" key="3">
    <source>
        <dbReference type="ARBA" id="ARBA00023235"/>
    </source>
</evidence>
<dbReference type="CDD" id="cd02869">
    <property type="entry name" value="PseudoU_synth_RluA_like"/>
    <property type="match status" value="1"/>
</dbReference>
<protein>
    <recommendedName>
        <fullName evidence="5">Pseudouridine synthase</fullName>
        <ecNumber evidence="5">5.4.99.-</ecNumber>
    </recommendedName>
</protein>
<dbReference type="EC" id="5.4.99.-" evidence="5"/>
<evidence type="ECO:0000256" key="2">
    <source>
        <dbReference type="ARBA" id="ARBA00010876"/>
    </source>
</evidence>
<evidence type="ECO:0000313" key="8">
    <source>
        <dbReference type="Proteomes" id="UP000824035"/>
    </source>
</evidence>
<dbReference type="Pfam" id="PF00849">
    <property type="entry name" value="PseudoU_synth_2"/>
    <property type="match status" value="1"/>
</dbReference>
<dbReference type="Gene3D" id="3.30.2350.10">
    <property type="entry name" value="Pseudouridine synthase"/>
    <property type="match status" value="1"/>
</dbReference>
<evidence type="ECO:0000256" key="5">
    <source>
        <dbReference type="RuleBase" id="RU362028"/>
    </source>
</evidence>
<evidence type="ECO:0000313" key="7">
    <source>
        <dbReference type="EMBL" id="HIZ30758.1"/>
    </source>
</evidence>
<feature type="domain" description="Pseudouridine synthase RsuA/RluA-like" evidence="6">
    <location>
        <begin position="93"/>
        <end position="237"/>
    </location>
</feature>
<dbReference type="SUPFAM" id="SSF55120">
    <property type="entry name" value="Pseudouridine synthase"/>
    <property type="match status" value="1"/>
</dbReference>
<dbReference type="NCBIfam" id="TIGR00005">
    <property type="entry name" value="rluA_subfam"/>
    <property type="match status" value="1"/>
</dbReference>
<comment type="function">
    <text evidence="5">Responsible for synthesis of pseudouridine from uracil.</text>
</comment>
<dbReference type="GO" id="GO:0009982">
    <property type="term" value="F:pseudouridine synthase activity"/>
    <property type="evidence" value="ECO:0007669"/>
    <property type="project" value="InterPro"/>
</dbReference>
<dbReference type="PANTHER" id="PTHR21600">
    <property type="entry name" value="MITOCHONDRIAL RNA PSEUDOURIDINE SYNTHASE"/>
    <property type="match status" value="1"/>
</dbReference>
<reference evidence="7" key="2">
    <citation type="submission" date="2021-04" db="EMBL/GenBank/DDBJ databases">
        <authorList>
            <person name="Gilroy R."/>
        </authorList>
    </citation>
    <scope>NUCLEOTIDE SEQUENCE</scope>
    <source>
        <strain evidence="7">ChiGjej4B4-18154</strain>
    </source>
</reference>
<sequence length="292" mass="30999">MPQHPPAELAFRVDAAFDGYALRDFLARMGVSAGLARQVKRAGGFFADGNPLRTCDRVAAGMTVHFALPPEPPTTVAAEDIPLRILYESDHAVALDKPAGMAVHPTLNYAGGTLANAWMGLLAARGETGVFRPVNRIDCNTSGLVLCAKNAFAAPLLAESAEKWYLALVEGTPPEEKGVIDAPIARAPGSIILRCVSAEGKPSLTEYAVVRRCGAHTLVKARTITGRTHQLRVHFAHLGCPLAGDDLYGGSREHIGRHALHCACIRFAEPASGETVQVESPLPPDMAALAQM</sequence>
<dbReference type="PROSITE" id="PS01129">
    <property type="entry name" value="PSI_RLU"/>
    <property type="match status" value="1"/>
</dbReference>
<accession>A0A9D2IZ95</accession>
<evidence type="ECO:0000256" key="1">
    <source>
        <dbReference type="ARBA" id="ARBA00000073"/>
    </source>
</evidence>
<dbReference type="GO" id="GO:0000455">
    <property type="term" value="P:enzyme-directed rRNA pseudouridine synthesis"/>
    <property type="evidence" value="ECO:0007669"/>
    <property type="project" value="TreeGrafter"/>
</dbReference>
<comment type="similarity">
    <text evidence="2 5">Belongs to the pseudouridine synthase RluA family.</text>
</comment>
<comment type="caution">
    <text evidence="7">The sequence shown here is derived from an EMBL/GenBank/DDBJ whole genome shotgun (WGS) entry which is preliminary data.</text>
</comment>
<dbReference type="EMBL" id="DXBV01000054">
    <property type="protein sequence ID" value="HIZ30758.1"/>
    <property type="molecule type" value="Genomic_DNA"/>
</dbReference>
<dbReference type="PANTHER" id="PTHR21600:SF44">
    <property type="entry name" value="RIBOSOMAL LARGE SUBUNIT PSEUDOURIDINE SYNTHASE D"/>
    <property type="match status" value="1"/>
</dbReference>
<reference evidence="7" key="1">
    <citation type="journal article" date="2021" name="PeerJ">
        <title>Extensive microbial diversity within the chicken gut microbiome revealed by metagenomics and culture.</title>
        <authorList>
            <person name="Gilroy R."/>
            <person name="Ravi A."/>
            <person name="Getino M."/>
            <person name="Pursley I."/>
            <person name="Horton D.L."/>
            <person name="Alikhan N.F."/>
            <person name="Baker D."/>
            <person name="Gharbi K."/>
            <person name="Hall N."/>
            <person name="Watson M."/>
            <person name="Adriaenssens E.M."/>
            <person name="Foster-Nyarko E."/>
            <person name="Jarju S."/>
            <person name="Secka A."/>
            <person name="Antonio M."/>
            <person name="Oren A."/>
            <person name="Chaudhuri R.R."/>
            <person name="La Ragione R."/>
            <person name="Hildebrand F."/>
            <person name="Pallen M.J."/>
        </authorList>
    </citation>
    <scope>NUCLEOTIDE SEQUENCE</scope>
    <source>
        <strain evidence="7">ChiGjej4B4-18154</strain>
    </source>
</reference>
<organism evidence="7 8">
    <name type="scientific">Candidatus Allofournierella merdipullorum</name>
    <dbReference type="NCBI Taxonomy" id="2838595"/>
    <lineage>
        <taxon>Bacteria</taxon>
        <taxon>Bacillati</taxon>
        <taxon>Bacillota</taxon>
        <taxon>Clostridia</taxon>
        <taxon>Eubacteriales</taxon>
        <taxon>Oscillospiraceae</taxon>
        <taxon>Allofournierella</taxon>
    </lineage>
</organism>
<dbReference type="Proteomes" id="UP000824035">
    <property type="component" value="Unassembled WGS sequence"/>
</dbReference>
<dbReference type="AlphaFoldDB" id="A0A9D2IZ95"/>
<dbReference type="GO" id="GO:0140098">
    <property type="term" value="F:catalytic activity, acting on RNA"/>
    <property type="evidence" value="ECO:0007669"/>
    <property type="project" value="UniProtKB-ARBA"/>
</dbReference>
<keyword evidence="3 5" id="KW-0413">Isomerase</keyword>
<dbReference type="InterPro" id="IPR006145">
    <property type="entry name" value="PsdUridine_synth_RsuA/RluA"/>
</dbReference>
<comment type="catalytic activity">
    <reaction evidence="1 5">
        <text>a uridine in RNA = a pseudouridine in RNA</text>
        <dbReference type="Rhea" id="RHEA:48348"/>
        <dbReference type="Rhea" id="RHEA-COMP:12068"/>
        <dbReference type="Rhea" id="RHEA-COMP:12069"/>
        <dbReference type="ChEBI" id="CHEBI:65314"/>
        <dbReference type="ChEBI" id="CHEBI:65315"/>
    </reaction>
</comment>
<dbReference type="GO" id="GO:0003723">
    <property type="term" value="F:RNA binding"/>
    <property type="evidence" value="ECO:0007669"/>
    <property type="project" value="InterPro"/>
</dbReference>